<dbReference type="EMBL" id="JAVFWL010000001">
    <property type="protein sequence ID" value="KAK6726374.1"/>
    <property type="molecule type" value="Genomic_DNA"/>
</dbReference>
<feature type="compositionally biased region" description="Low complexity" evidence="1">
    <location>
        <begin position="901"/>
        <end position="911"/>
    </location>
</feature>
<feature type="compositionally biased region" description="Basic residues" evidence="1">
    <location>
        <begin position="741"/>
        <end position="750"/>
    </location>
</feature>
<proteinExistence type="predicted"/>
<feature type="compositionally biased region" description="Pro residues" evidence="1">
    <location>
        <begin position="1219"/>
        <end position="1239"/>
    </location>
</feature>
<gene>
    <name evidence="2" type="primary">Necator_chrI.g717</name>
    <name evidence="2" type="ORF">RB195_004595</name>
</gene>
<feature type="compositionally biased region" description="Basic and acidic residues" evidence="1">
    <location>
        <begin position="1064"/>
        <end position="1105"/>
    </location>
</feature>
<feature type="region of interest" description="Disordered" evidence="1">
    <location>
        <begin position="724"/>
        <end position="792"/>
    </location>
</feature>
<evidence type="ECO:0000256" key="1">
    <source>
        <dbReference type="SAM" id="MobiDB-lite"/>
    </source>
</evidence>
<feature type="compositionally biased region" description="Polar residues" evidence="1">
    <location>
        <begin position="1013"/>
        <end position="1025"/>
    </location>
</feature>
<feature type="compositionally biased region" description="Basic and acidic residues" evidence="1">
    <location>
        <begin position="1147"/>
        <end position="1161"/>
    </location>
</feature>
<dbReference type="Proteomes" id="UP001303046">
    <property type="component" value="Unassembled WGS sequence"/>
</dbReference>
<evidence type="ECO:0000313" key="3">
    <source>
        <dbReference type="Proteomes" id="UP001303046"/>
    </source>
</evidence>
<evidence type="ECO:0008006" key="4">
    <source>
        <dbReference type="Google" id="ProtNLM"/>
    </source>
</evidence>
<accession>A0ABR1BN83</accession>
<name>A0ABR1BN83_NECAM</name>
<feature type="region of interest" description="Disordered" evidence="1">
    <location>
        <begin position="628"/>
        <end position="667"/>
    </location>
</feature>
<feature type="compositionally biased region" description="Pro residues" evidence="1">
    <location>
        <begin position="1173"/>
        <end position="1192"/>
    </location>
</feature>
<sequence length="1322" mass="143515">MVHRINRQTKKDGQDIASGGKWIKLKSIILPDQVMVLAGDLEDGFDLDKIDAEIKIEKIRQTASKLSWDGFQQALRRNLMEKRFVFDTEGRIDLLQAISTIRRNLPVDKNAELSVKLKQLSDSLECSLTSQLGVTIMKNVDVSLEFSHDGDEVTSCKIGYFGKQPVVCDEAVELIRAGEFGKLRSKIFAVLATIPSNMTVAERSFCVNALDLFEGFLLSSSRGNFSFEAISTLLHGLLLPRTPLRPARIYYTVEPSYIVTTRRRQLELSDLDNLDYMELSVVSIDKEIQMPAGDVRNPWSSLSICKASLQLHFSTPMLFSYGMWRRLERHLARPAAVKENVNLYRYMSGFKFEEPELVMRTCLPEPHLQHWYTVNTTSLLDEKDCVISDICIGNGADLAEVVSIVRAQAIHNSLWESLLAMSTGKWKKGLAHVDIRIVPSPARFELSLCAESKMYLIRIELTREFEWIGTVEDSDGEKVNVELDSLLTTRINTTRSIPVALVRVFKELGCQGVGGDAENSSNTVEVDNETNIVSNMDKVGTAWLPMLNSRKQQKQRRPSSPEFTYEVHSVPMATRGGLLASYKEITCESGTRLAAIARAEARTQRVQSDTALAISDLEAICQLADFEDDDSKTSTPSLTARPSTSPAPRPPGCIGGSSVLGPGSGVPQLSPLETARLNMKHTVSAAAAVGLASASTDVFEFADDRSVGSSSAYPSPSPQYTPFAYGAVGSPLSGQSIRGAPTKRRPRARKSANMGDRVGEMSSPTVKDPTITGLGTRKPRGKTGVRRPRGSRRGALAMTHAELEMQQRMIPPLQRSYSDFEPMTSTGLVGTPSSPYVDTESDDECDPPPPPKTLTMFPSPAAGQLTAASSAVNSPSHSMSPLYTSASTPSTTAVHPPPSPLAAASPSVSQPAPLPSPRANQQRKSLDVVVGKLKTPSAPQSTPPAKRSVFSDLYDDGTESPPPAEERISAASAVPSTTFPNTTINASPIPPLTVTAPAGTSSPRVSEPLRDPSASNDSSQNTTPTVKIEGASKLILKIPKVPSRSSPSVETQKTKSVPMQAMPKLEKQEKKRDKEKKEGHKERNKEKTDEARRQKRKAEGKEKDREHKRHKTAVSSSQFDSSGGPAKTSGAPLPFGFVGSLKNFKIPKREEVKESPKEKDTTTAAPIQQVQPTPAPLSTPTPNPPPLPPKPSLPRKSSVPIPPPPMIPLPRQPLLSTPPTGPSSGPPMGVGPPRKPPPIPDHRDRRPSMIGAPPFRGITSSIPLPKGPPPPQATLSSGGGTWIRPPSHIPTQSIRSPSPDPNAMQIDDDLNSPEDSLRIADD</sequence>
<feature type="compositionally biased region" description="Low complexity" evidence="1">
    <location>
        <begin position="656"/>
        <end position="667"/>
    </location>
</feature>
<protein>
    <recommendedName>
        <fullName evidence="4">Mediator complex subunit 1</fullName>
    </recommendedName>
</protein>
<feature type="region of interest" description="Disordered" evidence="1">
    <location>
        <begin position="817"/>
        <end position="1322"/>
    </location>
</feature>
<organism evidence="2 3">
    <name type="scientific">Necator americanus</name>
    <name type="common">Human hookworm</name>
    <dbReference type="NCBI Taxonomy" id="51031"/>
    <lineage>
        <taxon>Eukaryota</taxon>
        <taxon>Metazoa</taxon>
        <taxon>Ecdysozoa</taxon>
        <taxon>Nematoda</taxon>
        <taxon>Chromadorea</taxon>
        <taxon>Rhabditida</taxon>
        <taxon>Rhabditina</taxon>
        <taxon>Rhabditomorpha</taxon>
        <taxon>Strongyloidea</taxon>
        <taxon>Ancylostomatidae</taxon>
        <taxon>Bunostominae</taxon>
        <taxon>Necator</taxon>
    </lineage>
</organism>
<feature type="compositionally biased region" description="Polar residues" evidence="1">
    <location>
        <begin position="974"/>
        <end position="986"/>
    </location>
</feature>
<feature type="compositionally biased region" description="Polar residues" evidence="1">
    <location>
        <begin position="1043"/>
        <end position="1057"/>
    </location>
</feature>
<comment type="caution">
    <text evidence="2">The sequence shown here is derived from an EMBL/GenBank/DDBJ whole genome shotgun (WGS) entry which is preliminary data.</text>
</comment>
<feature type="compositionally biased region" description="Polar residues" evidence="1">
    <location>
        <begin position="1162"/>
        <end position="1171"/>
    </location>
</feature>
<reference evidence="2 3" key="1">
    <citation type="submission" date="2023-08" db="EMBL/GenBank/DDBJ databases">
        <title>A Necator americanus chromosomal reference genome.</title>
        <authorList>
            <person name="Ilik V."/>
            <person name="Petrzelkova K.J."/>
            <person name="Pardy F."/>
            <person name="Fuh T."/>
            <person name="Niatou-Singa F.S."/>
            <person name="Gouil Q."/>
            <person name="Baker L."/>
            <person name="Ritchie M.E."/>
            <person name="Jex A.R."/>
            <person name="Gazzola D."/>
            <person name="Li H."/>
            <person name="Toshio Fujiwara R."/>
            <person name="Zhan B."/>
            <person name="Aroian R.V."/>
            <person name="Pafco B."/>
            <person name="Schwarz E.M."/>
        </authorList>
    </citation>
    <scope>NUCLEOTIDE SEQUENCE [LARGE SCALE GENOMIC DNA]</scope>
    <source>
        <strain evidence="2 3">Aroian</strain>
        <tissue evidence="2">Whole animal</tissue>
    </source>
</reference>
<evidence type="ECO:0000313" key="2">
    <source>
        <dbReference type="EMBL" id="KAK6726374.1"/>
    </source>
</evidence>
<feature type="compositionally biased region" description="Polar residues" evidence="1">
    <location>
        <begin position="866"/>
        <end position="892"/>
    </location>
</feature>
<feature type="compositionally biased region" description="Polar residues" evidence="1">
    <location>
        <begin position="823"/>
        <end position="836"/>
    </location>
</feature>
<feature type="compositionally biased region" description="Basic residues" evidence="1">
    <location>
        <begin position="777"/>
        <end position="792"/>
    </location>
</feature>
<feature type="compositionally biased region" description="Pro residues" evidence="1">
    <location>
        <begin position="1200"/>
        <end position="1211"/>
    </location>
</feature>
<keyword evidence="3" id="KW-1185">Reference proteome</keyword>